<comment type="caution">
    <text evidence="2">The sequence shown here is derived from an EMBL/GenBank/DDBJ whole genome shotgun (WGS) entry which is preliminary data.</text>
</comment>
<dbReference type="Gene3D" id="3.40.50.1820">
    <property type="entry name" value="alpha/beta hydrolase"/>
    <property type="match status" value="1"/>
</dbReference>
<feature type="compositionally biased region" description="Basic and acidic residues" evidence="1">
    <location>
        <begin position="54"/>
        <end position="68"/>
    </location>
</feature>
<proteinExistence type="predicted"/>
<accession>A0A9X4ISP9</accession>
<feature type="region of interest" description="Disordered" evidence="1">
    <location>
        <begin position="1"/>
        <end position="136"/>
    </location>
</feature>
<evidence type="ECO:0000256" key="1">
    <source>
        <dbReference type="SAM" id="MobiDB-lite"/>
    </source>
</evidence>
<dbReference type="AlphaFoldDB" id="A0A9X4ISP9"/>
<dbReference type="Proteomes" id="UP001140979">
    <property type="component" value="Unassembled WGS sequence"/>
</dbReference>
<feature type="compositionally biased region" description="Basic and acidic residues" evidence="1">
    <location>
        <begin position="15"/>
        <end position="24"/>
    </location>
</feature>
<gene>
    <name evidence="2" type="ORF">L9W94_05300</name>
</gene>
<evidence type="ECO:0008006" key="4">
    <source>
        <dbReference type="Google" id="ProtNLM"/>
    </source>
</evidence>
<dbReference type="Pfam" id="PF26363">
    <property type="entry name" value="Phospholipase-like"/>
    <property type="match status" value="1"/>
</dbReference>
<dbReference type="EMBL" id="JAKNBA010000006">
    <property type="protein sequence ID" value="MDE1241574.1"/>
    <property type="molecule type" value="Genomic_DNA"/>
</dbReference>
<feature type="compositionally biased region" description="Polar residues" evidence="1">
    <location>
        <begin position="33"/>
        <end position="42"/>
    </location>
</feature>
<name>A0A9X4ISP9_9VIBR</name>
<organism evidence="2 3">
    <name type="scientific">Vibrio aestuarianus</name>
    <dbReference type="NCBI Taxonomy" id="28171"/>
    <lineage>
        <taxon>Bacteria</taxon>
        <taxon>Pseudomonadati</taxon>
        <taxon>Pseudomonadota</taxon>
        <taxon>Gammaproteobacteria</taxon>
        <taxon>Vibrionales</taxon>
        <taxon>Vibrionaceae</taxon>
        <taxon>Vibrio</taxon>
    </lineage>
</organism>
<reference evidence="2" key="1">
    <citation type="submission" date="2022-02" db="EMBL/GenBank/DDBJ databases">
        <title>Emergence and expansion in Europe of a Vibrio aestuarianus clonal complex pathogenic for oysters.</title>
        <authorList>
            <person name="Mesnil A."/>
            <person name="Travers M.-A."/>
        </authorList>
    </citation>
    <scope>NUCLEOTIDE SEQUENCE</scope>
    <source>
        <strain evidence="2">19_064_11T1</strain>
    </source>
</reference>
<dbReference type="RefSeq" id="WP_274682817.1">
    <property type="nucleotide sequence ID" value="NZ_JAKNBA010000006.1"/>
</dbReference>
<dbReference type="SUPFAM" id="SSF53474">
    <property type="entry name" value="alpha/beta-Hydrolases"/>
    <property type="match status" value="1"/>
</dbReference>
<evidence type="ECO:0000313" key="3">
    <source>
        <dbReference type="Proteomes" id="UP001140979"/>
    </source>
</evidence>
<dbReference type="InterPro" id="IPR029058">
    <property type="entry name" value="AB_hydrolase_fold"/>
</dbReference>
<sequence>MFSISDASKTRRYNVHSDVEDKRAPRPLFVHSVMNSPQSSSKKPWDRSAQMRAPRREQRPKTWLDDFMKAPNPVEHPQPQHDKKTAGAASKPNWRHTLLEPPEPQNPAEHPQPQHDKKTAAAASKPNWRHTFLKPPETPSLVECLRDKKTAGAASQSSLVAVPLVAVPLAGLAGSPRLQGESLMDLMDLMEKVPAPQDRNHKKDILRSAALANYPYQQDLAVLCRATDKLWELDLLDNDSDFKKVVEDLDLKISPLTGMFSDSKSGLVGFIFLNHTSKELRVVFGGTTSGEKTGELKERTIGNLTTTARQWQANAKNAILGEKPDSYQQAKCLATEIVTVMEGEKYKDYSLSFSGHSKGGGEAAYAAAMVSTPENPVKAECFSSAQFGRSILTEVNSKLAPYGLEQAKKAVSGINHYKIKGDVVPNIHKVRPTLSHIGKVMTLPRFDIRGANNIVGCHVRFYDHIERGALL</sequence>
<dbReference type="GO" id="GO:0006629">
    <property type="term" value="P:lipid metabolic process"/>
    <property type="evidence" value="ECO:0007669"/>
    <property type="project" value="InterPro"/>
</dbReference>
<protein>
    <recommendedName>
        <fullName evidence="4">Fungal lipase-like domain-containing protein</fullName>
    </recommendedName>
</protein>
<evidence type="ECO:0000313" key="2">
    <source>
        <dbReference type="EMBL" id="MDE1241574.1"/>
    </source>
</evidence>